<dbReference type="PROSITE" id="PS51257">
    <property type="entry name" value="PROKAR_LIPOPROTEIN"/>
    <property type="match status" value="1"/>
</dbReference>
<evidence type="ECO:0000313" key="1">
    <source>
        <dbReference type="EMBL" id="MDC0707113.1"/>
    </source>
</evidence>
<proteinExistence type="predicted"/>
<gene>
    <name evidence="1" type="ORF">POL68_01395</name>
</gene>
<sequence length="646" mass="70885">MRAWNRAVRPWAGMLLGVLLLTACGDAQEMVVLHEALELRDDPREEAPVAGKLPLGTRVKVQPSRPWEDAAWRRVMTPQGMRWTKLEGLAPFPLQGEARFVWQEELPVHSTPDPSARIVETLKLGEDIHLLSAQVPGAAGYTGVIRQGTLLGFAEASGLGTEKPTVENLLASARGLLKQGDFPQAMQRARSARALAEGAGRSGALVDALERAGMEPESLQAEFEFSEKARGTETPRSGTKGWVIPSRVHLREGADLRDTIFTVLSADAAVEVLDIQPPWAHVALATQQTSWMAVDLGDFAEVRSGKVRRATFFTQQRSQDRGYLPISSLQAKRLSPAEQQAKALTLEPGDARLELLKRAVALADPGELSQVAPALIDDAFQEERYRLAVAAALRLKAAGPKNGATARKEWKLEAVTSLYGCTGHPLEARVEQVEFALGAEFPKPQGTVCAQVSGLESPCDVCLSNLSDYDAEARQHVLRDKAGVDTLLSEHEEIITQHLKDSSRLENLYAKPSRMRVSVKPGSGLSSQTLYLFELPLEVNRYQDKAVLTPAFREARMAEVLLPLGSGEGRWEYWMSTLQWEDSVHGALFAGDATAAWKVMQDFAQALKKEPETFLGRNESQGVVYALHISRHCGKCPTRQKPLHGR</sequence>
<accession>A0ABT5D1V2</accession>
<dbReference type="Proteomes" id="UP001221838">
    <property type="component" value="Unassembled WGS sequence"/>
</dbReference>
<dbReference type="RefSeq" id="WP_272134362.1">
    <property type="nucleotide sequence ID" value="NZ_JAQNDM010000001.1"/>
</dbReference>
<protein>
    <submittedName>
        <fullName evidence="1">SH3 domain-containing protein</fullName>
    </submittedName>
</protein>
<reference evidence="1 2" key="1">
    <citation type="submission" date="2022-11" db="EMBL/GenBank/DDBJ databases">
        <title>Minimal conservation of predation-associated metabolite biosynthetic gene clusters underscores biosynthetic potential of Myxococcota including descriptions for ten novel species: Archangium lansinium sp. nov., Myxococcus landrumus sp. nov., Nannocystis bai.</title>
        <authorList>
            <person name="Ahearne A."/>
            <person name="Stevens C."/>
            <person name="Dowd S."/>
        </authorList>
    </citation>
    <scope>NUCLEOTIDE SEQUENCE [LARGE SCALE GENOMIC DNA]</scope>
    <source>
        <strain evidence="1 2">NCWAL01</strain>
    </source>
</reference>
<organism evidence="1 2">
    <name type="scientific">Stigmatella ashevillensis</name>
    <dbReference type="NCBI Taxonomy" id="2995309"/>
    <lineage>
        <taxon>Bacteria</taxon>
        <taxon>Pseudomonadati</taxon>
        <taxon>Myxococcota</taxon>
        <taxon>Myxococcia</taxon>
        <taxon>Myxococcales</taxon>
        <taxon>Cystobacterineae</taxon>
        <taxon>Archangiaceae</taxon>
        <taxon>Stigmatella</taxon>
    </lineage>
</organism>
<keyword evidence="2" id="KW-1185">Reference proteome</keyword>
<name>A0ABT5D1V2_9BACT</name>
<evidence type="ECO:0000313" key="2">
    <source>
        <dbReference type="Proteomes" id="UP001221838"/>
    </source>
</evidence>
<comment type="caution">
    <text evidence="1">The sequence shown here is derived from an EMBL/GenBank/DDBJ whole genome shotgun (WGS) entry which is preliminary data.</text>
</comment>
<dbReference type="EMBL" id="JAQNDM010000001">
    <property type="protein sequence ID" value="MDC0707113.1"/>
    <property type="molecule type" value="Genomic_DNA"/>
</dbReference>